<name>A0ACB6QD70_9PLEO</name>
<gene>
    <name evidence="1" type="ORF">BDR25DRAFT_296958</name>
</gene>
<organism evidence="1 2">
    <name type="scientific">Lindgomyces ingoldianus</name>
    <dbReference type="NCBI Taxonomy" id="673940"/>
    <lineage>
        <taxon>Eukaryota</taxon>
        <taxon>Fungi</taxon>
        <taxon>Dikarya</taxon>
        <taxon>Ascomycota</taxon>
        <taxon>Pezizomycotina</taxon>
        <taxon>Dothideomycetes</taxon>
        <taxon>Pleosporomycetidae</taxon>
        <taxon>Pleosporales</taxon>
        <taxon>Lindgomycetaceae</taxon>
        <taxon>Lindgomyces</taxon>
    </lineage>
</organism>
<comment type="caution">
    <text evidence="1">The sequence shown here is derived from an EMBL/GenBank/DDBJ whole genome shotgun (WGS) entry which is preliminary data.</text>
</comment>
<dbReference type="Proteomes" id="UP000799755">
    <property type="component" value="Unassembled WGS sequence"/>
</dbReference>
<keyword evidence="2" id="KW-1185">Reference proteome</keyword>
<evidence type="ECO:0000313" key="2">
    <source>
        <dbReference type="Proteomes" id="UP000799755"/>
    </source>
</evidence>
<dbReference type="EMBL" id="MU003538">
    <property type="protein sequence ID" value="KAF2464322.1"/>
    <property type="molecule type" value="Genomic_DNA"/>
</dbReference>
<sequence>MPFPRRSARSISSQRLRSHRTSLSTSHGTHTPTEASCRISPSRVEDGIELVPIERQNSASAKQIAPGQEEKEVVPLSRLDLEISRKPLPSLPQSRWNRMSVKHRILTILCIQFCMVLTIGLSLRAPRSKSASSPAKQTVSPVAPTPTPIQLDTPIKHGAFLIPFGNVQQQSSACVAQSNESSAWTCKPRRAVRLSLLPSESMNVTLVYIESLNSSASLGYGIQDPNFPVMPLSTVIDPQYPNHGGAYYFKSRYDRVTLLKEEQIGAIHNNSFSLSQDEVTDIQPGSTLWQCFFNSTSVEGYLYVLQNATSTNQTLPCENPHNSTNTVMVSFLPYVMKITEEQLPGKTQAAYCNKVRYLGNRSLVTQFDGQGRPISMNLTMLGSQLQGVEGSQKRQTSLQDFCQCQWLYQ</sequence>
<reference evidence="1" key="1">
    <citation type="journal article" date="2020" name="Stud. Mycol.">
        <title>101 Dothideomycetes genomes: a test case for predicting lifestyles and emergence of pathogens.</title>
        <authorList>
            <person name="Haridas S."/>
            <person name="Albert R."/>
            <person name="Binder M."/>
            <person name="Bloem J."/>
            <person name="Labutti K."/>
            <person name="Salamov A."/>
            <person name="Andreopoulos B."/>
            <person name="Baker S."/>
            <person name="Barry K."/>
            <person name="Bills G."/>
            <person name="Bluhm B."/>
            <person name="Cannon C."/>
            <person name="Castanera R."/>
            <person name="Culley D."/>
            <person name="Daum C."/>
            <person name="Ezra D."/>
            <person name="Gonzalez J."/>
            <person name="Henrissat B."/>
            <person name="Kuo A."/>
            <person name="Liang C."/>
            <person name="Lipzen A."/>
            <person name="Lutzoni F."/>
            <person name="Magnuson J."/>
            <person name="Mondo S."/>
            <person name="Nolan M."/>
            <person name="Ohm R."/>
            <person name="Pangilinan J."/>
            <person name="Park H.-J."/>
            <person name="Ramirez L."/>
            <person name="Alfaro M."/>
            <person name="Sun H."/>
            <person name="Tritt A."/>
            <person name="Yoshinaga Y."/>
            <person name="Zwiers L.-H."/>
            <person name="Turgeon B."/>
            <person name="Goodwin S."/>
            <person name="Spatafora J."/>
            <person name="Crous P."/>
            <person name="Grigoriev I."/>
        </authorList>
    </citation>
    <scope>NUCLEOTIDE SEQUENCE</scope>
    <source>
        <strain evidence="1">ATCC 200398</strain>
    </source>
</reference>
<accession>A0ACB6QD70</accession>
<protein>
    <submittedName>
        <fullName evidence="1">Uncharacterized protein</fullName>
    </submittedName>
</protein>
<evidence type="ECO:0000313" key="1">
    <source>
        <dbReference type="EMBL" id="KAF2464322.1"/>
    </source>
</evidence>
<proteinExistence type="predicted"/>